<evidence type="ECO:0000313" key="4">
    <source>
        <dbReference type="Proteomes" id="UP001500279"/>
    </source>
</evidence>
<dbReference type="InterPro" id="IPR032710">
    <property type="entry name" value="NTF2-like_dom_sf"/>
</dbReference>
<dbReference type="InterPro" id="IPR027843">
    <property type="entry name" value="DUF4440"/>
</dbReference>
<dbReference type="Pfam" id="PF14534">
    <property type="entry name" value="DUF4440"/>
    <property type="match status" value="1"/>
</dbReference>
<dbReference type="Gene3D" id="3.10.450.50">
    <property type="match status" value="1"/>
</dbReference>
<dbReference type="SUPFAM" id="SSF54427">
    <property type="entry name" value="NTF2-like"/>
    <property type="match status" value="1"/>
</dbReference>
<name>A0ABP3VDA8_9BURK</name>
<dbReference type="InterPro" id="IPR037135">
    <property type="entry name" value="DUF1653-like_dom_sf"/>
</dbReference>
<dbReference type="Gene3D" id="2.30.30.320">
    <property type="entry name" value="DUF1653-like domain"/>
    <property type="match status" value="1"/>
</dbReference>
<protein>
    <recommendedName>
        <fullName evidence="5">DUF1653 domain-containing protein</fullName>
    </recommendedName>
</protein>
<feature type="domain" description="DUF1653" evidence="1">
    <location>
        <begin position="16"/>
        <end position="76"/>
    </location>
</feature>
<organism evidence="3 4">
    <name type="scientific">Ideonella azotifigens</name>
    <dbReference type="NCBI Taxonomy" id="513160"/>
    <lineage>
        <taxon>Bacteria</taxon>
        <taxon>Pseudomonadati</taxon>
        <taxon>Pseudomonadota</taxon>
        <taxon>Betaproteobacteria</taxon>
        <taxon>Burkholderiales</taxon>
        <taxon>Sphaerotilaceae</taxon>
        <taxon>Ideonella</taxon>
    </lineage>
</organism>
<evidence type="ECO:0000313" key="3">
    <source>
        <dbReference type="EMBL" id="GAA0751844.1"/>
    </source>
</evidence>
<evidence type="ECO:0000259" key="1">
    <source>
        <dbReference type="Pfam" id="PF07866"/>
    </source>
</evidence>
<dbReference type="Pfam" id="PF07866">
    <property type="entry name" value="DUF1653"/>
    <property type="match status" value="1"/>
</dbReference>
<evidence type="ECO:0008006" key="5">
    <source>
        <dbReference type="Google" id="ProtNLM"/>
    </source>
</evidence>
<evidence type="ECO:0000259" key="2">
    <source>
        <dbReference type="Pfam" id="PF14534"/>
    </source>
</evidence>
<keyword evidence="4" id="KW-1185">Reference proteome</keyword>
<proteinExistence type="predicted"/>
<comment type="caution">
    <text evidence="3">The sequence shown here is derived from an EMBL/GenBank/DDBJ whole genome shotgun (WGS) entry which is preliminary data.</text>
</comment>
<accession>A0ABP3VDA8</accession>
<dbReference type="EMBL" id="BAAAEW010000014">
    <property type="protein sequence ID" value="GAA0751844.1"/>
    <property type="molecule type" value="Genomic_DNA"/>
</dbReference>
<dbReference type="Proteomes" id="UP001500279">
    <property type="component" value="Unassembled WGS sequence"/>
</dbReference>
<reference evidence="4" key="1">
    <citation type="journal article" date="2019" name="Int. J. Syst. Evol. Microbiol.">
        <title>The Global Catalogue of Microorganisms (GCM) 10K type strain sequencing project: providing services to taxonomists for standard genome sequencing and annotation.</title>
        <authorList>
            <consortium name="The Broad Institute Genomics Platform"/>
            <consortium name="The Broad Institute Genome Sequencing Center for Infectious Disease"/>
            <person name="Wu L."/>
            <person name="Ma J."/>
        </authorList>
    </citation>
    <scope>NUCLEOTIDE SEQUENCE [LARGE SCALE GENOMIC DNA]</scope>
    <source>
        <strain evidence="4">JCM 15503</strain>
    </source>
</reference>
<dbReference type="RefSeq" id="WP_170200790.1">
    <property type="nucleotide sequence ID" value="NZ_BAAAEW010000014.1"/>
</dbReference>
<sequence>MSESEALPALPQLQLGRYRHYKGGEYEVVGVARHSESLEAFVVYRPLYNQTGWWVRPFEMFTGEITSEGRSQARFAPVDAGASASPHAALRATLQALEAELHHPGARCSPSRLEELLHADFHEVGRSGRPYTRETVLQFLAGQAHWPDVLAWGHAVTPLGPDTALLTYQSAHRATGDTLVNATHRSSVWRRTQQGWQLLYHQGTPAAEGP</sequence>
<feature type="domain" description="DUF4440" evidence="2">
    <location>
        <begin position="94"/>
        <end position="198"/>
    </location>
</feature>
<dbReference type="InterPro" id="IPR023387">
    <property type="entry name" value="DUF1653-like_dom"/>
</dbReference>
<gene>
    <name evidence="3" type="ORF">GCM10009107_25030</name>
</gene>